<accession>A0ABD1WUN0</accession>
<sequence length="109" mass="12212">MGSEEEIADEEEGKCCATGYETTAPQKPIYIRHHHSNQFHSGTTAAKEEIFFEPISEPLFTSRCRSEMGYRGGARVKLVAAVVADVNGLSRCRRLRVRKMGIGVKNRRV</sequence>
<evidence type="ECO:0000313" key="1">
    <source>
        <dbReference type="EMBL" id="KAL2553408.1"/>
    </source>
</evidence>
<protein>
    <submittedName>
        <fullName evidence="1">Uncharacterized protein</fullName>
    </submittedName>
</protein>
<dbReference type="Proteomes" id="UP001604277">
    <property type="component" value="Unassembled WGS sequence"/>
</dbReference>
<organism evidence="1 2">
    <name type="scientific">Forsythia ovata</name>
    <dbReference type="NCBI Taxonomy" id="205694"/>
    <lineage>
        <taxon>Eukaryota</taxon>
        <taxon>Viridiplantae</taxon>
        <taxon>Streptophyta</taxon>
        <taxon>Embryophyta</taxon>
        <taxon>Tracheophyta</taxon>
        <taxon>Spermatophyta</taxon>
        <taxon>Magnoliopsida</taxon>
        <taxon>eudicotyledons</taxon>
        <taxon>Gunneridae</taxon>
        <taxon>Pentapetalae</taxon>
        <taxon>asterids</taxon>
        <taxon>lamiids</taxon>
        <taxon>Lamiales</taxon>
        <taxon>Oleaceae</taxon>
        <taxon>Forsythieae</taxon>
        <taxon>Forsythia</taxon>
    </lineage>
</organism>
<comment type="caution">
    <text evidence="1">The sequence shown here is derived from an EMBL/GenBank/DDBJ whole genome shotgun (WGS) entry which is preliminary data.</text>
</comment>
<gene>
    <name evidence="1" type="ORF">Fot_07027</name>
</gene>
<dbReference type="AlphaFoldDB" id="A0ABD1WUN0"/>
<proteinExistence type="predicted"/>
<name>A0ABD1WUN0_9LAMI</name>
<dbReference type="EMBL" id="JBFOLJ010000002">
    <property type="protein sequence ID" value="KAL2553408.1"/>
    <property type="molecule type" value="Genomic_DNA"/>
</dbReference>
<keyword evidence="2" id="KW-1185">Reference proteome</keyword>
<reference evidence="2" key="1">
    <citation type="submission" date="2024-07" db="EMBL/GenBank/DDBJ databases">
        <title>Two chromosome-level genome assemblies of Korean endemic species Abeliophyllum distichum and Forsythia ovata (Oleaceae).</title>
        <authorList>
            <person name="Jang H."/>
        </authorList>
    </citation>
    <scope>NUCLEOTIDE SEQUENCE [LARGE SCALE GENOMIC DNA]</scope>
</reference>
<evidence type="ECO:0000313" key="2">
    <source>
        <dbReference type="Proteomes" id="UP001604277"/>
    </source>
</evidence>